<dbReference type="GO" id="GO:0006207">
    <property type="term" value="P:'de novo' pyrimidine nucleobase biosynthetic process"/>
    <property type="evidence" value="ECO:0007669"/>
    <property type="project" value="UniProtKB-UniRule"/>
</dbReference>
<feature type="active site" description="Nucleophile" evidence="13">
    <location>
        <position position="207"/>
    </location>
</feature>
<evidence type="ECO:0000256" key="12">
    <source>
        <dbReference type="ARBA" id="ARBA00048639"/>
    </source>
</evidence>
<dbReference type="FunFam" id="3.20.20.70:FF:000028">
    <property type="entry name" value="Dihydroorotate dehydrogenase (quinone)"/>
    <property type="match status" value="1"/>
</dbReference>
<feature type="binding site" evidence="13">
    <location>
        <position position="300"/>
    </location>
    <ligand>
        <name>FMN</name>
        <dbReference type="ChEBI" id="CHEBI:58210"/>
    </ligand>
</feature>
<evidence type="ECO:0000256" key="8">
    <source>
        <dbReference type="ARBA" id="ARBA00022643"/>
    </source>
</evidence>
<evidence type="ECO:0000256" key="9">
    <source>
        <dbReference type="ARBA" id="ARBA00022975"/>
    </source>
</evidence>
<comment type="cofactor">
    <cofactor evidence="13">
        <name>FMN</name>
        <dbReference type="ChEBI" id="CHEBI:58210"/>
    </cofactor>
    <text evidence="13">Binds 1 FMN per subunit.</text>
</comment>
<dbReference type="KEGG" id="hna:Hneap_1048"/>
<dbReference type="AlphaFoldDB" id="D0KZL1"/>
<comment type="subunit">
    <text evidence="5 13">Monomer.</text>
</comment>
<dbReference type="Proteomes" id="UP000009102">
    <property type="component" value="Chromosome"/>
</dbReference>
<dbReference type="PROSITE" id="PS00911">
    <property type="entry name" value="DHODEHASE_1"/>
    <property type="match status" value="1"/>
</dbReference>
<reference evidence="15 16" key="1">
    <citation type="submission" date="2009-10" db="EMBL/GenBank/DDBJ databases">
        <title>Complete sequence of Halothiobacillus neapolitanus c2.</title>
        <authorList>
            <consortium name="US DOE Joint Genome Institute"/>
            <person name="Lucas S."/>
            <person name="Copeland A."/>
            <person name="Lapidus A."/>
            <person name="Glavina del Rio T."/>
            <person name="Tice H."/>
            <person name="Bruce D."/>
            <person name="Goodwin L."/>
            <person name="Pitluck S."/>
            <person name="Davenport K."/>
            <person name="Brettin T."/>
            <person name="Detter J.C."/>
            <person name="Han C."/>
            <person name="Tapia R."/>
            <person name="Larimer F."/>
            <person name="Land M."/>
            <person name="Hauser L."/>
            <person name="Kyrpides N."/>
            <person name="Mikhailova N."/>
            <person name="Kerfeld C."/>
            <person name="Cannon G."/>
            <person name="Heinhort S."/>
        </authorList>
    </citation>
    <scope>NUCLEOTIDE SEQUENCE [LARGE SCALE GENOMIC DNA]</scope>
    <source>
        <strain evidence="16">ATCC 23641 / c2</strain>
    </source>
</reference>
<evidence type="ECO:0000256" key="1">
    <source>
        <dbReference type="ARBA" id="ARBA00003125"/>
    </source>
</evidence>
<evidence type="ECO:0000256" key="6">
    <source>
        <dbReference type="ARBA" id="ARBA00022475"/>
    </source>
</evidence>
<feature type="binding site" evidence="13">
    <location>
        <position position="249"/>
    </location>
    <ligand>
        <name>FMN</name>
        <dbReference type="ChEBI" id="CHEBI:58210"/>
    </ligand>
</feature>
<dbReference type="CDD" id="cd04738">
    <property type="entry name" value="DHOD_2_like"/>
    <property type="match status" value="1"/>
</dbReference>
<keyword evidence="8 13" id="KW-0288">FMN</keyword>
<dbReference type="NCBIfam" id="NF003644">
    <property type="entry name" value="PRK05286.1-1"/>
    <property type="match status" value="1"/>
</dbReference>
<dbReference type="GO" id="GO:0005737">
    <property type="term" value="C:cytoplasm"/>
    <property type="evidence" value="ECO:0007669"/>
    <property type="project" value="InterPro"/>
</dbReference>
<feature type="binding site" evidence="13">
    <location>
        <begin position="94"/>
        <end position="98"/>
    </location>
    <ligand>
        <name>FMN</name>
        <dbReference type="ChEBI" id="CHEBI:58210"/>
    </ligand>
</feature>
<feature type="binding site" evidence="13">
    <location>
        <begin position="143"/>
        <end position="147"/>
    </location>
    <ligand>
        <name>substrate</name>
    </ligand>
</feature>
<keyword evidence="10 13" id="KW-0560">Oxidoreductase</keyword>
<evidence type="ECO:0000256" key="2">
    <source>
        <dbReference type="ARBA" id="ARBA00004202"/>
    </source>
</evidence>
<organism evidence="15 16">
    <name type="scientific">Halothiobacillus neapolitanus (strain ATCC 23641 / DSM 15147 / CIP 104769 / NCIMB 8539 / c2)</name>
    <name type="common">Thiobacillus neapolitanus</name>
    <dbReference type="NCBI Taxonomy" id="555778"/>
    <lineage>
        <taxon>Bacteria</taxon>
        <taxon>Pseudomonadati</taxon>
        <taxon>Pseudomonadota</taxon>
        <taxon>Gammaproteobacteria</taxon>
        <taxon>Chromatiales</taxon>
        <taxon>Halothiobacillaceae</taxon>
        <taxon>Halothiobacillus</taxon>
    </lineage>
</organism>
<keyword evidence="6 13" id="KW-1003">Cell membrane</keyword>
<dbReference type="NCBIfam" id="TIGR01036">
    <property type="entry name" value="pyrD_sub2"/>
    <property type="match status" value="1"/>
</dbReference>
<accession>D0KZL1</accession>
<dbReference type="InterPro" id="IPR005720">
    <property type="entry name" value="Dihydroorotate_DH_cat"/>
</dbReference>
<evidence type="ECO:0000256" key="7">
    <source>
        <dbReference type="ARBA" id="ARBA00022630"/>
    </source>
</evidence>
<evidence type="ECO:0000256" key="13">
    <source>
        <dbReference type="HAMAP-Rule" id="MF_00225"/>
    </source>
</evidence>
<dbReference type="InterPro" id="IPR005719">
    <property type="entry name" value="Dihydroorotate_DH_2"/>
</dbReference>
<name>D0KZL1_HALNC</name>
<dbReference type="eggNOG" id="COG0167">
    <property type="taxonomic scope" value="Bacteria"/>
</dbReference>
<evidence type="ECO:0000256" key="3">
    <source>
        <dbReference type="ARBA" id="ARBA00005161"/>
    </source>
</evidence>
<gene>
    <name evidence="13" type="primary">pyrD</name>
    <name evidence="15" type="ordered locus">Hneap_1048</name>
</gene>
<comment type="pathway">
    <text evidence="3 13">Pyrimidine metabolism; UMP biosynthesis via de novo pathway; orotate from (S)-dihydroorotate (quinone route): step 1/1.</text>
</comment>
<dbReference type="GO" id="GO:0005886">
    <property type="term" value="C:plasma membrane"/>
    <property type="evidence" value="ECO:0007669"/>
    <property type="project" value="UniProtKB-SubCell"/>
</dbReference>
<evidence type="ECO:0000256" key="11">
    <source>
        <dbReference type="ARBA" id="ARBA00023136"/>
    </source>
</evidence>
<dbReference type="GO" id="GO:0106430">
    <property type="term" value="F:dihydroorotate dehydrogenase (quinone) activity"/>
    <property type="evidence" value="ECO:0007669"/>
    <property type="project" value="UniProtKB-EC"/>
</dbReference>
<feature type="binding site" evidence="13">
    <location>
        <begin position="278"/>
        <end position="279"/>
    </location>
    <ligand>
        <name>substrate</name>
    </ligand>
</feature>
<dbReference type="UniPathway" id="UPA00070">
    <property type="reaction ID" value="UER00946"/>
</dbReference>
<dbReference type="GO" id="GO:0044205">
    <property type="term" value="P:'de novo' UMP biosynthetic process"/>
    <property type="evidence" value="ECO:0007669"/>
    <property type="project" value="UniProtKB-UniRule"/>
</dbReference>
<dbReference type="SUPFAM" id="SSF51395">
    <property type="entry name" value="FMN-linked oxidoreductases"/>
    <property type="match status" value="1"/>
</dbReference>
<sequence>MHERKFGGSDCALTAVTANYTTKLTPSDHTFMNLYPLIRALLFRFEPETAHRLTFALLDMAAKTPWCTYARGKVTSSPVDVMGLTFPNRIGLAAGLDKNGDHIDALSCLGFGFIEIGTVTPRAQPGNPRPRLFRLADAEALINRMGFNNDGLESFLDNVQNRNSKGILGLNIGKNFDTPIERALDDYLIGLREVHRFADYVTINISSPNTKNLRQLQASDQFGPLLAALKKQKDELDRQNERQVPIVVKIAPDLSGEEIESMARLLLDEGMDGVIATNTTIDRAMVSGLPHADEAGGLSGRPVRKASTEVIRHLRATLPADFPIIGVGGIDSAAAALEKIEAGADLLQLYTGFIYRGPGLIREIAQALASADRSQQF</sequence>
<comment type="similarity">
    <text evidence="4 13">Belongs to the dihydroorotate dehydrogenase family. Type 2 subfamily.</text>
</comment>
<dbReference type="InterPro" id="IPR013785">
    <property type="entry name" value="Aldolase_TIM"/>
</dbReference>
<feature type="binding site" evidence="13">
    <location>
        <position position="209"/>
    </location>
    <ligand>
        <name>substrate</name>
    </ligand>
</feature>
<dbReference type="InterPro" id="IPR050074">
    <property type="entry name" value="DHO_dehydrogenase"/>
</dbReference>
<dbReference type="PANTHER" id="PTHR48109:SF4">
    <property type="entry name" value="DIHYDROOROTATE DEHYDROGENASE (QUINONE), MITOCHONDRIAL"/>
    <property type="match status" value="1"/>
</dbReference>
<feature type="binding site" evidence="13">
    <location>
        <position position="204"/>
    </location>
    <ligand>
        <name>FMN</name>
        <dbReference type="ChEBI" id="CHEBI:58210"/>
    </ligand>
</feature>
<dbReference type="Pfam" id="PF01180">
    <property type="entry name" value="DHO_dh"/>
    <property type="match status" value="1"/>
</dbReference>
<feature type="binding site" evidence="13">
    <location>
        <begin position="350"/>
        <end position="351"/>
    </location>
    <ligand>
        <name>FMN</name>
        <dbReference type="ChEBI" id="CHEBI:58210"/>
    </ligand>
</feature>
<dbReference type="STRING" id="555778.Hneap_1048"/>
<keyword evidence="9 13" id="KW-0665">Pyrimidine biosynthesis</keyword>
<dbReference type="NCBIfam" id="NF003645">
    <property type="entry name" value="PRK05286.1-2"/>
    <property type="match status" value="1"/>
</dbReference>
<dbReference type="HOGENOM" id="CLU_013640_2_0_6"/>
<feature type="binding site" evidence="13">
    <location>
        <position position="98"/>
    </location>
    <ligand>
        <name>substrate</name>
    </ligand>
</feature>
<evidence type="ECO:0000256" key="5">
    <source>
        <dbReference type="ARBA" id="ARBA00011245"/>
    </source>
</evidence>
<feature type="binding site" evidence="13">
    <location>
        <position position="329"/>
    </location>
    <ligand>
        <name>FMN</name>
        <dbReference type="ChEBI" id="CHEBI:58210"/>
    </ligand>
</feature>
<protein>
    <recommendedName>
        <fullName evidence="13">Dihydroorotate dehydrogenase (quinone)</fullName>
        <ecNumber evidence="13">1.3.5.2</ecNumber>
    </recommendedName>
    <alternativeName>
        <fullName evidence="13">DHOdehase</fullName>
        <shortName evidence="13">DHOD</shortName>
        <shortName evidence="13">DHODase</shortName>
    </alternativeName>
    <alternativeName>
        <fullName evidence="13">Dihydroorotate oxidase</fullName>
    </alternativeName>
</protein>
<comment type="catalytic activity">
    <reaction evidence="12 13">
        <text>(S)-dihydroorotate + a quinone = orotate + a quinol</text>
        <dbReference type="Rhea" id="RHEA:30187"/>
        <dbReference type="ChEBI" id="CHEBI:24646"/>
        <dbReference type="ChEBI" id="CHEBI:30839"/>
        <dbReference type="ChEBI" id="CHEBI:30864"/>
        <dbReference type="ChEBI" id="CHEBI:132124"/>
        <dbReference type="EC" id="1.3.5.2"/>
    </reaction>
</comment>
<comment type="function">
    <text evidence="1 13">Catalyzes the conversion of dihydroorotate to orotate with quinone as electron acceptor.</text>
</comment>
<evidence type="ECO:0000256" key="4">
    <source>
        <dbReference type="ARBA" id="ARBA00005359"/>
    </source>
</evidence>
<dbReference type="NCBIfam" id="NF003652">
    <property type="entry name" value="PRK05286.2-5"/>
    <property type="match status" value="1"/>
</dbReference>
<dbReference type="EC" id="1.3.5.2" evidence="13"/>
<proteinExistence type="inferred from homology"/>
<dbReference type="EMBL" id="CP001801">
    <property type="protein sequence ID" value="ACX95884.1"/>
    <property type="molecule type" value="Genomic_DNA"/>
</dbReference>
<evidence type="ECO:0000259" key="14">
    <source>
        <dbReference type="Pfam" id="PF01180"/>
    </source>
</evidence>
<feature type="binding site" evidence="13">
    <location>
        <position position="204"/>
    </location>
    <ligand>
        <name>substrate</name>
    </ligand>
</feature>
<feature type="domain" description="Dihydroorotate dehydrogenase catalytic" evidence="14">
    <location>
        <begin position="79"/>
        <end position="370"/>
    </location>
</feature>
<dbReference type="InterPro" id="IPR001295">
    <property type="entry name" value="Dihydroorotate_DH_CS"/>
</dbReference>
<feature type="binding site" evidence="13">
    <location>
        <position position="118"/>
    </location>
    <ligand>
        <name>FMN</name>
        <dbReference type="ChEBI" id="CHEBI:58210"/>
    </ligand>
</feature>
<evidence type="ECO:0000256" key="10">
    <source>
        <dbReference type="ARBA" id="ARBA00023002"/>
    </source>
</evidence>
<keyword evidence="11 13" id="KW-0472">Membrane</keyword>
<feature type="binding site" evidence="13">
    <location>
        <position position="277"/>
    </location>
    <ligand>
        <name>FMN</name>
        <dbReference type="ChEBI" id="CHEBI:58210"/>
    </ligand>
</feature>
<dbReference type="PROSITE" id="PS00912">
    <property type="entry name" value="DHODEHASE_2"/>
    <property type="match status" value="1"/>
</dbReference>
<comment type="subcellular location">
    <subcellularLocation>
        <location evidence="2 13">Cell membrane</location>
        <topology evidence="2 13">Peripheral membrane protein</topology>
    </subcellularLocation>
</comment>
<feature type="binding site" evidence="13">
    <location>
        <position position="171"/>
    </location>
    <ligand>
        <name>FMN</name>
        <dbReference type="ChEBI" id="CHEBI:58210"/>
    </ligand>
</feature>
<dbReference type="HAMAP" id="MF_00225">
    <property type="entry name" value="DHO_dh_type2"/>
    <property type="match status" value="1"/>
</dbReference>
<evidence type="ECO:0000313" key="15">
    <source>
        <dbReference type="EMBL" id="ACX95884.1"/>
    </source>
</evidence>
<dbReference type="Gene3D" id="3.20.20.70">
    <property type="entry name" value="Aldolase class I"/>
    <property type="match status" value="1"/>
</dbReference>
<dbReference type="NCBIfam" id="NF003646">
    <property type="entry name" value="PRK05286.1-4"/>
    <property type="match status" value="1"/>
</dbReference>
<dbReference type="PANTHER" id="PTHR48109">
    <property type="entry name" value="DIHYDROOROTATE DEHYDROGENASE (QUINONE), MITOCHONDRIAL-RELATED"/>
    <property type="match status" value="1"/>
</dbReference>
<keyword evidence="16" id="KW-1185">Reference proteome</keyword>
<keyword evidence="7 13" id="KW-0285">Flavoprotein</keyword>
<evidence type="ECO:0000313" key="16">
    <source>
        <dbReference type="Proteomes" id="UP000009102"/>
    </source>
</evidence>